<protein>
    <submittedName>
        <fullName evidence="1">Uncharacterized protein</fullName>
    </submittedName>
</protein>
<dbReference type="EMBL" id="QFPJ01000033">
    <property type="protein sequence ID" value="PZQ21260.1"/>
    <property type="molecule type" value="Genomic_DNA"/>
</dbReference>
<reference evidence="1 2" key="1">
    <citation type="submission" date="2017-08" db="EMBL/GenBank/DDBJ databases">
        <title>Infants hospitalized years apart are colonized by the same room-sourced microbial strains.</title>
        <authorList>
            <person name="Brooks B."/>
            <person name="Olm M.R."/>
            <person name="Firek B.A."/>
            <person name="Baker R."/>
            <person name="Thomas B.C."/>
            <person name="Morowitz M.J."/>
            <person name="Banfield J.F."/>
        </authorList>
    </citation>
    <scope>NUCLEOTIDE SEQUENCE [LARGE SCALE GENOMIC DNA]</scope>
    <source>
        <strain evidence="1">S2_005_003_R2_47</strain>
    </source>
</reference>
<evidence type="ECO:0000313" key="2">
    <source>
        <dbReference type="Proteomes" id="UP000248597"/>
    </source>
</evidence>
<proteinExistence type="predicted"/>
<dbReference type="Proteomes" id="UP000248597">
    <property type="component" value="Unassembled WGS sequence"/>
</dbReference>
<comment type="caution">
    <text evidence="1">The sequence shown here is derived from an EMBL/GenBank/DDBJ whole genome shotgun (WGS) entry which is preliminary data.</text>
</comment>
<accession>A0A2W5N552</accession>
<gene>
    <name evidence="1" type="ORF">DI569_12590</name>
</gene>
<sequence length="115" mass="12758">MKAPSPDYRIGEIVPLPRDYDPQQLVTQMLKRSQTARHASLCSYHPAVAAARKTMIGRAEALARAADPFEQARTFLRRTGFSPVAKVSGVHHVGRHRFGKDADVMAFARSKGWQG</sequence>
<name>A0A2W5N552_SPHMC</name>
<organism evidence="1 2">
    <name type="scientific">Sphingopyxis macrogoltabida</name>
    <name type="common">Sphingomonas macrogoltabidus</name>
    <dbReference type="NCBI Taxonomy" id="33050"/>
    <lineage>
        <taxon>Bacteria</taxon>
        <taxon>Pseudomonadati</taxon>
        <taxon>Pseudomonadota</taxon>
        <taxon>Alphaproteobacteria</taxon>
        <taxon>Sphingomonadales</taxon>
        <taxon>Sphingomonadaceae</taxon>
        <taxon>Sphingopyxis</taxon>
    </lineage>
</organism>
<evidence type="ECO:0000313" key="1">
    <source>
        <dbReference type="EMBL" id="PZQ21260.1"/>
    </source>
</evidence>
<dbReference type="AlphaFoldDB" id="A0A2W5N552"/>